<reference evidence="1 2" key="1">
    <citation type="journal article" date="2019" name="Commun. Biol.">
        <title>The bagworm genome reveals a unique fibroin gene that provides high tensile strength.</title>
        <authorList>
            <person name="Kono N."/>
            <person name="Nakamura H."/>
            <person name="Ohtoshi R."/>
            <person name="Tomita M."/>
            <person name="Numata K."/>
            <person name="Arakawa K."/>
        </authorList>
    </citation>
    <scope>NUCLEOTIDE SEQUENCE [LARGE SCALE GENOMIC DNA]</scope>
</reference>
<keyword evidence="2" id="KW-1185">Reference proteome</keyword>
<evidence type="ECO:0000313" key="2">
    <source>
        <dbReference type="Proteomes" id="UP000299102"/>
    </source>
</evidence>
<protein>
    <submittedName>
        <fullName evidence="1">Uncharacterized protein</fullName>
    </submittedName>
</protein>
<name>A0A4C1YI82_EUMVA</name>
<evidence type="ECO:0000313" key="1">
    <source>
        <dbReference type="EMBL" id="GBP74349.1"/>
    </source>
</evidence>
<proteinExistence type="predicted"/>
<sequence length="91" mass="10626">MVQRRLSATCVITEHETDRWPSNLFFYYKSLSNHLNIDSRGFTNIEPPIILLFPRTFHANQAHPQENKDGHIHKGVKSVKTMHAYTPNHFP</sequence>
<gene>
    <name evidence="1" type="ORF">EVAR_84401_1</name>
</gene>
<comment type="caution">
    <text evidence="1">The sequence shown here is derived from an EMBL/GenBank/DDBJ whole genome shotgun (WGS) entry which is preliminary data.</text>
</comment>
<dbReference type="Proteomes" id="UP000299102">
    <property type="component" value="Unassembled WGS sequence"/>
</dbReference>
<dbReference type="AlphaFoldDB" id="A0A4C1YI82"/>
<dbReference type="EMBL" id="BGZK01001204">
    <property type="protein sequence ID" value="GBP74349.1"/>
    <property type="molecule type" value="Genomic_DNA"/>
</dbReference>
<organism evidence="1 2">
    <name type="scientific">Eumeta variegata</name>
    <name type="common">Bagworm moth</name>
    <name type="synonym">Eumeta japonica</name>
    <dbReference type="NCBI Taxonomy" id="151549"/>
    <lineage>
        <taxon>Eukaryota</taxon>
        <taxon>Metazoa</taxon>
        <taxon>Ecdysozoa</taxon>
        <taxon>Arthropoda</taxon>
        <taxon>Hexapoda</taxon>
        <taxon>Insecta</taxon>
        <taxon>Pterygota</taxon>
        <taxon>Neoptera</taxon>
        <taxon>Endopterygota</taxon>
        <taxon>Lepidoptera</taxon>
        <taxon>Glossata</taxon>
        <taxon>Ditrysia</taxon>
        <taxon>Tineoidea</taxon>
        <taxon>Psychidae</taxon>
        <taxon>Oiketicinae</taxon>
        <taxon>Eumeta</taxon>
    </lineage>
</organism>
<accession>A0A4C1YI82</accession>